<gene>
    <name evidence="1" type="ORF">C1J01_27950</name>
</gene>
<dbReference type="RefSeq" id="WP_111181971.1">
    <property type="nucleotide sequence ID" value="NZ_POUD01000137.1"/>
</dbReference>
<dbReference type="Pfam" id="PF10946">
    <property type="entry name" value="DUF2625"/>
    <property type="match status" value="1"/>
</dbReference>
<reference evidence="1 2" key="1">
    <citation type="submission" date="2018-01" db="EMBL/GenBank/DDBJ databases">
        <title>Draft genome sequence of Nonomuraea sp. KC333.</title>
        <authorList>
            <person name="Sahin N."/>
            <person name="Saygin H."/>
            <person name="Ay H."/>
        </authorList>
    </citation>
    <scope>NUCLEOTIDE SEQUENCE [LARGE SCALE GENOMIC DNA]</scope>
    <source>
        <strain evidence="1 2">KC333</strain>
    </source>
</reference>
<sequence>MRELGELIDVAEPAWPVLQEEFARTSVPLEVLPGDPGQGRACLLRLQVSAGSALGAMALHCGGLLLDGGWLRVFGGTTAGALPGLARVNGFPEAFDPAWRPPDGLVVAHDVLGGVFVLNGPDPAASGRPGEPGQMVYFAPDSLEWEALELGYGTWLSWLLSGRLELFYDGLRWPGWREEVSALALDQGVAFYPFLWSQEAQADLAGATRSPVPMRELIALNAGFRDRFGLPGPGFLGEV</sequence>
<organism evidence="1 2">
    <name type="scientific">Nonomuraea aridisoli</name>
    <dbReference type="NCBI Taxonomy" id="2070368"/>
    <lineage>
        <taxon>Bacteria</taxon>
        <taxon>Bacillati</taxon>
        <taxon>Actinomycetota</taxon>
        <taxon>Actinomycetes</taxon>
        <taxon>Streptosporangiales</taxon>
        <taxon>Streptosporangiaceae</taxon>
        <taxon>Nonomuraea</taxon>
    </lineage>
</organism>
<comment type="caution">
    <text evidence="1">The sequence shown here is derived from an EMBL/GenBank/DDBJ whole genome shotgun (WGS) entry which is preliminary data.</text>
</comment>
<evidence type="ECO:0008006" key="3">
    <source>
        <dbReference type="Google" id="ProtNLM"/>
    </source>
</evidence>
<accession>A0A2W2EKI4</accession>
<dbReference type="InterPro" id="IPR021239">
    <property type="entry name" value="DUF2625"/>
</dbReference>
<dbReference type="Proteomes" id="UP000249304">
    <property type="component" value="Unassembled WGS sequence"/>
</dbReference>
<evidence type="ECO:0000313" key="2">
    <source>
        <dbReference type="Proteomes" id="UP000249304"/>
    </source>
</evidence>
<evidence type="ECO:0000313" key="1">
    <source>
        <dbReference type="EMBL" id="PZG14110.1"/>
    </source>
</evidence>
<dbReference type="EMBL" id="POUD01000137">
    <property type="protein sequence ID" value="PZG14110.1"/>
    <property type="molecule type" value="Genomic_DNA"/>
</dbReference>
<name>A0A2W2EKI4_9ACTN</name>
<proteinExistence type="predicted"/>
<protein>
    <recommendedName>
        <fullName evidence="3">DUF2625 domain-containing protein</fullName>
    </recommendedName>
</protein>
<dbReference type="OrthoDB" id="1550811at2"/>
<keyword evidence="2" id="KW-1185">Reference proteome</keyword>
<dbReference type="NCBIfam" id="NF008496">
    <property type="entry name" value="PRK11408.1-3"/>
    <property type="match status" value="1"/>
</dbReference>
<dbReference type="AlphaFoldDB" id="A0A2W2EKI4"/>